<protein>
    <submittedName>
        <fullName evidence="2">Uncharacterized protein</fullName>
    </submittedName>
</protein>
<feature type="compositionally biased region" description="Basic residues" evidence="1">
    <location>
        <begin position="10"/>
        <end position="22"/>
    </location>
</feature>
<comment type="caution">
    <text evidence="2">The sequence shown here is derived from an EMBL/GenBank/DDBJ whole genome shotgun (WGS) entry which is preliminary data.</text>
</comment>
<reference evidence="2" key="1">
    <citation type="journal article" date="2014" name="Front. Microbiol.">
        <title>High frequency of phylogenetically diverse reductive dehalogenase-homologous genes in deep subseafloor sedimentary metagenomes.</title>
        <authorList>
            <person name="Kawai M."/>
            <person name="Futagami T."/>
            <person name="Toyoda A."/>
            <person name="Takaki Y."/>
            <person name="Nishi S."/>
            <person name="Hori S."/>
            <person name="Arai W."/>
            <person name="Tsubouchi T."/>
            <person name="Morono Y."/>
            <person name="Uchiyama I."/>
            <person name="Ito T."/>
            <person name="Fujiyama A."/>
            <person name="Inagaki F."/>
            <person name="Takami H."/>
        </authorList>
    </citation>
    <scope>NUCLEOTIDE SEQUENCE</scope>
    <source>
        <strain evidence="2">Expedition CK06-06</strain>
    </source>
</reference>
<dbReference type="EMBL" id="BARU01011777">
    <property type="protein sequence ID" value="GAH33179.1"/>
    <property type="molecule type" value="Genomic_DNA"/>
</dbReference>
<dbReference type="AlphaFoldDB" id="X1FV13"/>
<accession>X1FV13</accession>
<name>X1FV13_9ZZZZ</name>
<gene>
    <name evidence="2" type="ORF">S03H2_21997</name>
</gene>
<feature type="region of interest" description="Disordered" evidence="1">
    <location>
        <begin position="1"/>
        <end position="39"/>
    </location>
</feature>
<evidence type="ECO:0000256" key="1">
    <source>
        <dbReference type="SAM" id="MobiDB-lite"/>
    </source>
</evidence>
<evidence type="ECO:0000313" key="2">
    <source>
        <dbReference type="EMBL" id="GAH33179.1"/>
    </source>
</evidence>
<sequence>MEAEKEHKPSKNQRRKALRYGKMHTDLQCPDNKEPHDANSDQMQFIQSLLQPRKEVDHSLDELEFEKRPRHILPGSFETGKRR</sequence>
<organism evidence="2">
    <name type="scientific">marine sediment metagenome</name>
    <dbReference type="NCBI Taxonomy" id="412755"/>
    <lineage>
        <taxon>unclassified sequences</taxon>
        <taxon>metagenomes</taxon>
        <taxon>ecological metagenomes</taxon>
    </lineage>
</organism>
<proteinExistence type="predicted"/>